<comment type="subcellular location">
    <subcellularLocation>
        <location evidence="1">Cytoplasm</location>
        <location evidence="1">Cytoskeleton</location>
        <location evidence="1">Cilium axoneme</location>
    </subcellularLocation>
</comment>
<comment type="caution">
    <text evidence="10">The sequence shown here is derived from an EMBL/GenBank/DDBJ whole genome shotgun (WGS) entry which is preliminary data.</text>
</comment>
<keyword evidence="4" id="KW-0963">Cytoplasm</keyword>
<evidence type="ECO:0000256" key="4">
    <source>
        <dbReference type="ARBA" id="ARBA00022490"/>
    </source>
</evidence>
<dbReference type="AlphaFoldDB" id="A0ABD2QMW7"/>
<keyword evidence="8" id="KW-0966">Cell projection</keyword>
<dbReference type="GO" id="GO:0005930">
    <property type="term" value="C:axoneme"/>
    <property type="evidence" value="ECO:0007669"/>
    <property type="project" value="UniProtKB-SubCell"/>
</dbReference>
<keyword evidence="11" id="KW-1185">Reference proteome</keyword>
<dbReference type="PANTHER" id="PTHR21442">
    <property type="entry name" value="CILIA- AND FLAGELLA-ASSOCIATED PROTEIN 206"/>
    <property type="match status" value="1"/>
</dbReference>
<name>A0ABD2QMW7_9PLAT</name>
<dbReference type="PANTHER" id="PTHR21442:SF0">
    <property type="entry name" value="CILIA- AND FLAGELLA-ASSOCIATED PROTEIN 206"/>
    <property type="match status" value="1"/>
</dbReference>
<dbReference type="GO" id="GO:0030030">
    <property type="term" value="P:cell projection organization"/>
    <property type="evidence" value="ECO:0007669"/>
    <property type="project" value="UniProtKB-KW"/>
</dbReference>
<keyword evidence="6" id="KW-0969">Cilium</keyword>
<evidence type="ECO:0000256" key="5">
    <source>
        <dbReference type="ARBA" id="ARBA00022794"/>
    </source>
</evidence>
<gene>
    <name evidence="10" type="ORF">Ciccas_001547</name>
</gene>
<evidence type="ECO:0000256" key="8">
    <source>
        <dbReference type="ARBA" id="ARBA00023273"/>
    </source>
</evidence>
<protein>
    <recommendedName>
        <fullName evidence="3">Cilia- and flagella-associated protein 206</fullName>
    </recommendedName>
</protein>
<evidence type="ECO:0000256" key="1">
    <source>
        <dbReference type="ARBA" id="ARBA00004430"/>
    </source>
</evidence>
<proteinExistence type="inferred from homology"/>
<evidence type="ECO:0000256" key="7">
    <source>
        <dbReference type="ARBA" id="ARBA00023212"/>
    </source>
</evidence>
<dbReference type="InterPro" id="IPR021897">
    <property type="entry name" value="FAP206"/>
</dbReference>
<sequence length="381" mass="43453">MYFILIHSKIEFWDADLFDSYSTFQPAFVSLYKAWGKLQDEMVCLSVIANILSNLSTFSTVTDQSLSEANLSDFISPEEIVSDEARRVSKKLNRFLPSYLAGPPFSNIFCIKEKRERLSTKAIHGRKIVDAETDLAEQYIELKAMIQLLNLQNYFANSKLILGNKMKPSFANDCSIQTETHPIDSHIDWDYHWNEWELRRRAIKLADIKNKKTRSLQTNLSHFLRDNVTQVWLPKDKGVMSKKENYSQVPKPSMFIHGLRGNSDSFPQSSWSSDLHKPTNAFKLQSRVMFSSEEQTNFEKPGGAMKEAVALAAALSREFQQIARNEQKEGEDLLRSANTQESEEEGMSAITYAKEFASLSYSSMGILKAVMSIVEQYSGSQ</sequence>
<dbReference type="Proteomes" id="UP001626550">
    <property type="component" value="Unassembled WGS sequence"/>
</dbReference>
<organism evidence="10 11">
    <name type="scientific">Cichlidogyrus casuarinus</name>
    <dbReference type="NCBI Taxonomy" id="1844966"/>
    <lineage>
        <taxon>Eukaryota</taxon>
        <taxon>Metazoa</taxon>
        <taxon>Spiralia</taxon>
        <taxon>Lophotrochozoa</taxon>
        <taxon>Platyhelminthes</taxon>
        <taxon>Monogenea</taxon>
        <taxon>Monopisthocotylea</taxon>
        <taxon>Dactylogyridea</taxon>
        <taxon>Ancyrocephalidae</taxon>
        <taxon>Cichlidogyrus</taxon>
    </lineage>
</organism>
<accession>A0ABD2QMW7</accession>
<keyword evidence="5" id="KW-0970">Cilium biogenesis/degradation</keyword>
<reference evidence="10 11" key="1">
    <citation type="submission" date="2024-11" db="EMBL/GenBank/DDBJ databases">
        <title>Adaptive evolution of stress response genes in parasites aligns with host niche diversity.</title>
        <authorList>
            <person name="Hahn C."/>
            <person name="Resl P."/>
        </authorList>
    </citation>
    <scope>NUCLEOTIDE SEQUENCE [LARGE SCALE GENOMIC DNA]</scope>
    <source>
        <strain evidence="10">EGGRZ-B1_66</strain>
        <tissue evidence="10">Body</tissue>
    </source>
</reference>
<evidence type="ECO:0000313" key="10">
    <source>
        <dbReference type="EMBL" id="KAL3319776.1"/>
    </source>
</evidence>
<evidence type="ECO:0000256" key="3">
    <source>
        <dbReference type="ARBA" id="ARBA00021602"/>
    </source>
</evidence>
<evidence type="ECO:0000256" key="2">
    <source>
        <dbReference type="ARBA" id="ARBA00010500"/>
    </source>
</evidence>
<evidence type="ECO:0000256" key="6">
    <source>
        <dbReference type="ARBA" id="ARBA00023069"/>
    </source>
</evidence>
<dbReference type="EMBL" id="JBJKFK010000103">
    <property type="protein sequence ID" value="KAL3319776.1"/>
    <property type="molecule type" value="Genomic_DNA"/>
</dbReference>
<evidence type="ECO:0000313" key="11">
    <source>
        <dbReference type="Proteomes" id="UP001626550"/>
    </source>
</evidence>
<evidence type="ECO:0000256" key="9">
    <source>
        <dbReference type="ARBA" id="ARBA00045321"/>
    </source>
</evidence>
<comment type="function">
    <text evidence="9">Essential for sperm motility and is involved in the regulation of the beating frequency of motile cilia on the epithelial cells of the respiratory tract. Required for the establishment of radial spokes in sperm flagella.</text>
</comment>
<keyword evidence="7" id="KW-0206">Cytoskeleton</keyword>
<comment type="similarity">
    <text evidence="2">Belongs to the CFAP206 family.</text>
</comment>